<dbReference type="InterPro" id="IPR023997">
    <property type="entry name" value="TonB-dep_OMP_SusC/RagA_CS"/>
</dbReference>
<dbReference type="OrthoDB" id="9768177at2"/>
<keyword evidence="4" id="KW-0410">Iron transport</keyword>
<comment type="similarity">
    <text evidence="10 11">Belongs to the TonB-dependent receptor family.</text>
</comment>
<dbReference type="NCBIfam" id="TIGR04056">
    <property type="entry name" value="OMP_RagA_SusC"/>
    <property type="match status" value="1"/>
</dbReference>
<gene>
    <name evidence="13" type="ORF">D1614_07885</name>
</gene>
<dbReference type="Proteomes" id="UP000265926">
    <property type="component" value="Unassembled WGS sequence"/>
</dbReference>
<keyword evidence="5 10" id="KW-0812">Transmembrane</keyword>
<evidence type="ECO:0000256" key="3">
    <source>
        <dbReference type="ARBA" id="ARBA00022452"/>
    </source>
</evidence>
<evidence type="ECO:0000256" key="6">
    <source>
        <dbReference type="ARBA" id="ARBA00023004"/>
    </source>
</evidence>
<dbReference type="InterPro" id="IPR023996">
    <property type="entry name" value="TonB-dep_OMP_SusC/RagA"/>
</dbReference>
<feature type="domain" description="Secretin/TonB short N-terminal" evidence="12">
    <location>
        <begin position="60"/>
        <end position="111"/>
    </location>
</feature>
<evidence type="ECO:0000256" key="8">
    <source>
        <dbReference type="ARBA" id="ARBA00023136"/>
    </source>
</evidence>
<evidence type="ECO:0000259" key="12">
    <source>
        <dbReference type="SMART" id="SM00965"/>
    </source>
</evidence>
<dbReference type="InterPro" id="IPR000531">
    <property type="entry name" value="Beta-barrel_TonB"/>
</dbReference>
<keyword evidence="9 10" id="KW-0998">Cell outer membrane</keyword>
<evidence type="ECO:0000256" key="1">
    <source>
        <dbReference type="ARBA" id="ARBA00004571"/>
    </source>
</evidence>
<dbReference type="Gene3D" id="2.60.40.1120">
    <property type="entry name" value="Carboxypeptidase-like, regulatory domain"/>
    <property type="match status" value="1"/>
</dbReference>
<dbReference type="AlphaFoldDB" id="A0A399T3V5"/>
<evidence type="ECO:0000313" key="13">
    <source>
        <dbReference type="EMBL" id="RIJ49452.1"/>
    </source>
</evidence>
<name>A0A399T3V5_9BACT</name>
<comment type="subcellular location">
    <subcellularLocation>
        <location evidence="1 10">Cell outer membrane</location>
        <topology evidence="1 10">Multi-pass membrane protein</topology>
    </subcellularLocation>
</comment>
<organism evidence="13 14">
    <name type="scientific">Maribellus luteus</name>
    <dbReference type="NCBI Taxonomy" id="2305463"/>
    <lineage>
        <taxon>Bacteria</taxon>
        <taxon>Pseudomonadati</taxon>
        <taxon>Bacteroidota</taxon>
        <taxon>Bacteroidia</taxon>
        <taxon>Marinilabiliales</taxon>
        <taxon>Prolixibacteraceae</taxon>
        <taxon>Maribellus</taxon>
    </lineage>
</organism>
<evidence type="ECO:0000256" key="11">
    <source>
        <dbReference type="RuleBase" id="RU003357"/>
    </source>
</evidence>
<protein>
    <submittedName>
        <fullName evidence="13">SusC/RagA family TonB-linked outer membrane protein</fullName>
    </submittedName>
</protein>
<dbReference type="EMBL" id="QWGR01000003">
    <property type="protein sequence ID" value="RIJ49452.1"/>
    <property type="molecule type" value="Genomic_DNA"/>
</dbReference>
<evidence type="ECO:0000256" key="10">
    <source>
        <dbReference type="PROSITE-ProRule" id="PRU01360"/>
    </source>
</evidence>
<dbReference type="Pfam" id="PF13715">
    <property type="entry name" value="CarbopepD_reg_2"/>
    <property type="match status" value="1"/>
</dbReference>
<dbReference type="Pfam" id="PF00593">
    <property type="entry name" value="TonB_dep_Rec_b-barrel"/>
    <property type="match status" value="1"/>
</dbReference>
<dbReference type="InterPro" id="IPR008969">
    <property type="entry name" value="CarboxyPept-like_regulatory"/>
</dbReference>
<dbReference type="SUPFAM" id="SSF49464">
    <property type="entry name" value="Carboxypeptidase regulatory domain-like"/>
    <property type="match status" value="1"/>
</dbReference>
<dbReference type="InterPro" id="IPR012910">
    <property type="entry name" value="Plug_dom"/>
</dbReference>
<keyword evidence="7 11" id="KW-0798">TonB box</keyword>
<dbReference type="GO" id="GO:0006826">
    <property type="term" value="P:iron ion transport"/>
    <property type="evidence" value="ECO:0007669"/>
    <property type="project" value="UniProtKB-KW"/>
</dbReference>
<keyword evidence="14" id="KW-1185">Reference proteome</keyword>
<evidence type="ECO:0000256" key="9">
    <source>
        <dbReference type="ARBA" id="ARBA00023237"/>
    </source>
</evidence>
<dbReference type="NCBIfam" id="TIGR04057">
    <property type="entry name" value="SusC_RagA_signa"/>
    <property type="match status" value="1"/>
</dbReference>
<dbReference type="InterPro" id="IPR039426">
    <property type="entry name" value="TonB-dep_rcpt-like"/>
</dbReference>
<proteinExistence type="inferred from homology"/>
<sequence length="1112" mass="123924">MYLKSNNLNLCRSRLRKLIIVFAIILLGGITPIYSQSISVNFRNVTIKQAIKELQSKHQYSFSINTKDIEMDKRVSFKADNVELTEVLKQIFEGQGCSIYVKDNIISVVKKEEKQDKPVNQTQKVKLTGKVADEANEPVAGATIVVKGTTNGITTNIDGLFELTVEPSNTIVVSFIGYKTQEFVVGDKTHVDITLVTESIGLDDVVVTALGIKREEKALSYNVQKVGSGELTTVKNANFMNSLAGKVAGVQINSSAAGPGSAVKVVMRGTKSITLSNNALYVIDGVPMNNYMYGKTDVGAYSSQPGTESAADINPDDIESMSVLTGPSAAALYGYEGSNGVILITTKKGRAGKTTVSYSNSTTFSSPLMMPEFQNKYGNTNGLASSWGAPTEYRYDPANFFNTGVNLVNSASISTGNDKSQSYLSFSANNANGILPNNEYDRYNFTYRNTSSFLNDKFLMDASINYIVQESKNMVSQGQYFNPLPALYLFPRGEDFREVQLFERYDVAREVNVQFWPYGDQGLSLQNPYWIMNRMNREVNRRRYIFSTSLKYNITDWLNVAGRVNVDNSNLENTDSRYAGTLAVFAGSKGRFRVEDRDERQTYADVIASLNKKVGSFSVNVNLGASIKDRRVSSRTIEGDLEKITNWFTIENMGRSVGIFKLDDDGLKRQTQSVFANAEFGYKSFLFLTLTGRNDWDSALAWSESKERSFFYPSVGLSSLASEVIELPDWFNYLKGRVAFTSVGNSYDPYLTRRFYIYDDQTDSYQLSRTKPNYNLKPEITNSFEAGLNMKFFDASLSLDATYYYSNTRNQTHLAKLADGRNDNVYIQAGNVLNSGIELALGYDQQWGDFSWASNWTFTYNKNKVERLVSNFQIDGQEIEITEINKATLGSSGSPQLKLTEGGTMGDIYMTSDFKRDNNGYIYLDHSTLLPSMVSLNPDDYKKLGSLLPKYNMGWRNSFSYKGLRLNVLLSGRFGGLAVSNTQAILDRYGVSEHSARLREAGGIAINGNEISAQDFLNIVGEGTGKADYYVYDATNIRLQEVSLEYMIPKKKLNNVADVTLALVGSNLAMLYCKAPFDPELVPSASSTFYTGVDYFMQPSLRNMGFSIKLQF</sequence>
<evidence type="ECO:0000313" key="14">
    <source>
        <dbReference type="Proteomes" id="UP000265926"/>
    </source>
</evidence>
<keyword evidence="6" id="KW-0408">Iron</keyword>
<dbReference type="InterPro" id="IPR037066">
    <property type="entry name" value="Plug_dom_sf"/>
</dbReference>
<reference evidence="13 14" key="1">
    <citation type="submission" date="2018-08" db="EMBL/GenBank/DDBJ databases">
        <title>Pallidiluteibacterium maritimus gen. nov., sp. nov., isolated from coastal sediment.</title>
        <authorList>
            <person name="Zhou L.Y."/>
        </authorList>
    </citation>
    <scope>NUCLEOTIDE SEQUENCE [LARGE SCALE GENOMIC DNA]</scope>
    <source>
        <strain evidence="13 14">XSD2</strain>
    </source>
</reference>
<evidence type="ECO:0000256" key="5">
    <source>
        <dbReference type="ARBA" id="ARBA00022692"/>
    </source>
</evidence>
<dbReference type="GO" id="GO:0009279">
    <property type="term" value="C:cell outer membrane"/>
    <property type="evidence" value="ECO:0007669"/>
    <property type="project" value="UniProtKB-SubCell"/>
</dbReference>
<dbReference type="SMART" id="SM00965">
    <property type="entry name" value="STN"/>
    <property type="match status" value="1"/>
</dbReference>
<dbReference type="Gene3D" id="2.40.170.20">
    <property type="entry name" value="TonB-dependent receptor, beta-barrel domain"/>
    <property type="match status" value="1"/>
</dbReference>
<dbReference type="Pfam" id="PF07715">
    <property type="entry name" value="Plug"/>
    <property type="match status" value="1"/>
</dbReference>
<dbReference type="Gene3D" id="2.170.130.10">
    <property type="entry name" value="TonB-dependent receptor, plug domain"/>
    <property type="match status" value="1"/>
</dbReference>
<dbReference type="PROSITE" id="PS52016">
    <property type="entry name" value="TONB_DEPENDENT_REC_3"/>
    <property type="match status" value="1"/>
</dbReference>
<keyword evidence="8 10" id="KW-0472">Membrane</keyword>
<dbReference type="SUPFAM" id="SSF56935">
    <property type="entry name" value="Porins"/>
    <property type="match status" value="1"/>
</dbReference>
<evidence type="ECO:0000256" key="4">
    <source>
        <dbReference type="ARBA" id="ARBA00022496"/>
    </source>
</evidence>
<keyword evidence="3 10" id="KW-1134">Transmembrane beta strand</keyword>
<keyword evidence="4" id="KW-0406">Ion transport</keyword>
<evidence type="ECO:0000256" key="7">
    <source>
        <dbReference type="ARBA" id="ARBA00023077"/>
    </source>
</evidence>
<comment type="caution">
    <text evidence="13">The sequence shown here is derived from an EMBL/GenBank/DDBJ whole genome shotgun (WGS) entry which is preliminary data.</text>
</comment>
<keyword evidence="2 10" id="KW-0813">Transport</keyword>
<dbReference type="InterPro" id="IPR011662">
    <property type="entry name" value="Secretin/TonB_short_N"/>
</dbReference>
<accession>A0A399T3V5</accession>
<dbReference type="InterPro" id="IPR036942">
    <property type="entry name" value="Beta-barrel_TonB_sf"/>
</dbReference>
<evidence type="ECO:0000256" key="2">
    <source>
        <dbReference type="ARBA" id="ARBA00022448"/>
    </source>
</evidence>